<reference evidence="2 3" key="1">
    <citation type="journal article" date="2019" name="Commun. Biol.">
        <title>The bagworm genome reveals a unique fibroin gene that provides high tensile strength.</title>
        <authorList>
            <person name="Kono N."/>
            <person name="Nakamura H."/>
            <person name="Ohtoshi R."/>
            <person name="Tomita M."/>
            <person name="Numata K."/>
            <person name="Arakawa K."/>
        </authorList>
    </citation>
    <scope>NUCLEOTIDE SEQUENCE [LARGE SCALE GENOMIC DNA]</scope>
</reference>
<accession>A0A4C1U707</accession>
<proteinExistence type="predicted"/>
<dbReference type="EMBL" id="BGZK01000137">
    <property type="protein sequence ID" value="GBP22183.1"/>
    <property type="molecule type" value="Genomic_DNA"/>
</dbReference>
<keyword evidence="3" id="KW-1185">Reference proteome</keyword>
<feature type="compositionally biased region" description="Low complexity" evidence="1">
    <location>
        <begin position="160"/>
        <end position="175"/>
    </location>
</feature>
<feature type="region of interest" description="Disordered" evidence="1">
    <location>
        <begin position="111"/>
        <end position="186"/>
    </location>
</feature>
<dbReference type="Proteomes" id="UP000299102">
    <property type="component" value="Unassembled WGS sequence"/>
</dbReference>
<evidence type="ECO:0000313" key="2">
    <source>
        <dbReference type="EMBL" id="GBP22183.1"/>
    </source>
</evidence>
<feature type="compositionally biased region" description="Low complexity" evidence="1">
    <location>
        <begin position="113"/>
        <end position="141"/>
    </location>
</feature>
<gene>
    <name evidence="2" type="ORF">EVAR_10693_1</name>
</gene>
<sequence length="186" mass="19705">MLCSQATSLATGRTTSIASPSAAGRHMRVPTARDMPYGRLLKERQVDQPVRVRSVAYGYSGWGAAADSQPPLEGAHWDVIPRCRKIASMRPSCTLIRWGVRANLVAKSTPIPSRASSQVTSNSSSRASSNQSSRSASATRSPARKGKRQASEMSDDDSTGSDSTVVASDSDASESNGSTKSDSVRK</sequence>
<evidence type="ECO:0000313" key="3">
    <source>
        <dbReference type="Proteomes" id="UP000299102"/>
    </source>
</evidence>
<feature type="compositionally biased region" description="Polar residues" evidence="1">
    <location>
        <begin position="176"/>
        <end position="186"/>
    </location>
</feature>
<feature type="region of interest" description="Disordered" evidence="1">
    <location>
        <begin position="1"/>
        <end position="26"/>
    </location>
</feature>
<evidence type="ECO:0000256" key="1">
    <source>
        <dbReference type="SAM" id="MobiDB-lite"/>
    </source>
</evidence>
<name>A0A4C1U707_EUMVA</name>
<protein>
    <submittedName>
        <fullName evidence="2">Uncharacterized protein</fullName>
    </submittedName>
</protein>
<feature type="compositionally biased region" description="Polar residues" evidence="1">
    <location>
        <begin position="1"/>
        <end position="19"/>
    </location>
</feature>
<organism evidence="2 3">
    <name type="scientific">Eumeta variegata</name>
    <name type="common">Bagworm moth</name>
    <name type="synonym">Eumeta japonica</name>
    <dbReference type="NCBI Taxonomy" id="151549"/>
    <lineage>
        <taxon>Eukaryota</taxon>
        <taxon>Metazoa</taxon>
        <taxon>Ecdysozoa</taxon>
        <taxon>Arthropoda</taxon>
        <taxon>Hexapoda</taxon>
        <taxon>Insecta</taxon>
        <taxon>Pterygota</taxon>
        <taxon>Neoptera</taxon>
        <taxon>Endopterygota</taxon>
        <taxon>Lepidoptera</taxon>
        <taxon>Glossata</taxon>
        <taxon>Ditrysia</taxon>
        <taxon>Tineoidea</taxon>
        <taxon>Psychidae</taxon>
        <taxon>Oiketicinae</taxon>
        <taxon>Eumeta</taxon>
    </lineage>
</organism>
<dbReference type="AlphaFoldDB" id="A0A4C1U707"/>
<comment type="caution">
    <text evidence="2">The sequence shown here is derived from an EMBL/GenBank/DDBJ whole genome shotgun (WGS) entry which is preliminary data.</text>
</comment>